<organism evidence="4 5">
    <name type="scientific">Paenibacillus antri</name>
    <dbReference type="NCBI Taxonomy" id="2582848"/>
    <lineage>
        <taxon>Bacteria</taxon>
        <taxon>Bacillati</taxon>
        <taxon>Bacillota</taxon>
        <taxon>Bacilli</taxon>
        <taxon>Bacillales</taxon>
        <taxon>Paenibacillaceae</taxon>
        <taxon>Paenibacillus</taxon>
    </lineage>
</organism>
<dbReference type="FunFam" id="3.30.70.360:FF:000001">
    <property type="entry name" value="N-acetyldiaminopimelate deacetylase"/>
    <property type="match status" value="1"/>
</dbReference>
<dbReference type="Gene3D" id="3.30.70.360">
    <property type="match status" value="1"/>
</dbReference>
<evidence type="ECO:0000256" key="2">
    <source>
        <dbReference type="PIRSR" id="PIRSR005962-1"/>
    </source>
</evidence>
<dbReference type="InterPro" id="IPR011650">
    <property type="entry name" value="Peptidase_M20_dimer"/>
</dbReference>
<feature type="binding site" evidence="2">
    <location>
        <position position="134"/>
    </location>
    <ligand>
        <name>Mn(2+)</name>
        <dbReference type="ChEBI" id="CHEBI:29035"/>
        <label>2</label>
    </ligand>
</feature>
<accession>A0A5R9G1B8</accession>
<dbReference type="NCBIfam" id="TIGR01891">
    <property type="entry name" value="amidohydrolases"/>
    <property type="match status" value="1"/>
</dbReference>
<feature type="binding site" evidence="2">
    <location>
        <position position="101"/>
    </location>
    <ligand>
        <name>Mn(2+)</name>
        <dbReference type="ChEBI" id="CHEBI:29035"/>
        <label>2</label>
    </ligand>
</feature>
<dbReference type="GO" id="GO:0050118">
    <property type="term" value="F:N-acetyldiaminopimelate deacetylase activity"/>
    <property type="evidence" value="ECO:0007669"/>
    <property type="project" value="UniProtKB-ARBA"/>
</dbReference>
<dbReference type="AlphaFoldDB" id="A0A5R9G1B8"/>
<dbReference type="InterPro" id="IPR036264">
    <property type="entry name" value="Bact_exopeptidase_dim_dom"/>
</dbReference>
<protein>
    <submittedName>
        <fullName evidence="4">Amidohydrolase</fullName>
    </submittedName>
</protein>
<dbReference type="Proteomes" id="UP000309676">
    <property type="component" value="Unassembled WGS sequence"/>
</dbReference>
<feature type="binding site" evidence="2">
    <location>
        <position position="358"/>
    </location>
    <ligand>
        <name>Mn(2+)</name>
        <dbReference type="ChEBI" id="CHEBI:29035"/>
        <label>2</label>
    </ligand>
</feature>
<keyword evidence="1 4" id="KW-0378">Hydrolase</keyword>
<dbReference type="InterPro" id="IPR002933">
    <property type="entry name" value="Peptidase_M20"/>
</dbReference>
<evidence type="ECO:0000256" key="1">
    <source>
        <dbReference type="ARBA" id="ARBA00022801"/>
    </source>
</evidence>
<dbReference type="Pfam" id="PF01546">
    <property type="entry name" value="Peptidase_M20"/>
    <property type="match status" value="1"/>
</dbReference>
<sequence length="387" mass="41217">MLESSKAIAELMIAWRRDFHRNPELGYEERRTSGIVADHLRSLGLEVRTGVGKTGVVGLLRGAEPGPTFLLRADMDALPIPDAKAVPYRSTVEGKAHLCGHDAHTAMLMGAAKLLAERGLGRGSVKFMFQPAEEAGAGAKAMIEDGVLNDPKVDAAAALHVSPYHPLGKTAASIGPAWAATNGLRINIIGRGGHAASPHHTIDSIPIAAQVVTALQQIASRQVDPLDSVVVTIGQINGGFAMNAIAPEVELLGTVRTLNPKLREQMRGKIESIVKGVTEAFGARYELELRDGYPVVANDDAMYERFARTSDEVMGAGNREKIPPTMGGEDFAFVAGRVPAVMFRLGTRSGDDTAYPLHHPSFDLDESAMPFGAAMLASLAIDYLEGL</sequence>
<dbReference type="InterPro" id="IPR017439">
    <property type="entry name" value="Amidohydrolase"/>
</dbReference>
<keyword evidence="2" id="KW-0479">Metal-binding</keyword>
<gene>
    <name evidence="4" type="ORF">FE782_22200</name>
</gene>
<comment type="cofactor">
    <cofactor evidence="2">
        <name>Mn(2+)</name>
        <dbReference type="ChEBI" id="CHEBI:29035"/>
    </cofactor>
    <text evidence="2">The Mn(2+) ion enhances activity.</text>
</comment>
<dbReference type="CDD" id="cd03886">
    <property type="entry name" value="M20_Acy1"/>
    <property type="match status" value="1"/>
</dbReference>
<dbReference type="GO" id="GO:0019877">
    <property type="term" value="P:diaminopimelate biosynthetic process"/>
    <property type="evidence" value="ECO:0007669"/>
    <property type="project" value="UniProtKB-ARBA"/>
</dbReference>
<feature type="binding site" evidence="2">
    <location>
        <position position="99"/>
    </location>
    <ligand>
        <name>Mn(2+)</name>
        <dbReference type="ChEBI" id="CHEBI:29035"/>
        <label>2</label>
    </ligand>
</feature>
<comment type="caution">
    <text evidence="4">The sequence shown here is derived from an EMBL/GenBank/DDBJ whole genome shotgun (WGS) entry which is preliminary data.</text>
</comment>
<feature type="binding site" evidence="2">
    <location>
        <position position="160"/>
    </location>
    <ligand>
        <name>Mn(2+)</name>
        <dbReference type="ChEBI" id="CHEBI:29035"/>
        <label>2</label>
    </ligand>
</feature>
<name>A0A5R9G1B8_9BACL</name>
<evidence type="ECO:0000313" key="4">
    <source>
        <dbReference type="EMBL" id="TLS50132.1"/>
    </source>
</evidence>
<evidence type="ECO:0000313" key="5">
    <source>
        <dbReference type="Proteomes" id="UP000309676"/>
    </source>
</evidence>
<dbReference type="Gene3D" id="3.40.630.10">
    <property type="entry name" value="Zn peptidases"/>
    <property type="match status" value="1"/>
</dbReference>
<proteinExistence type="predicted"/>
<dbReference type="SUPFAM" id="SSF55031">
    <property type="entry name" value="Bacterial exopeptidase dimerisation domain"/>
    <property type="match status" value="1"/>
</dbReference>
<keyword evidence="5" id="KW-1185">Reference proteome</keyword>
<reference evidence="4 5" key="1">
    <citation type="submission" date="2019-05" db="EMBL/GenBank/DDBJ databases">
        <authorList>
            <person name="Narsing Rao M.P."/>
            <person name="Li W.J."/>
        </authorList>
    </citation>
    <scope>NUCLEOTIDE SEQUENCE [LARGE SCALE GENOMIC DNA]</scope>
    <source>
        <strain evidence="4 5">SYSU_K30003</strain>
    </source>
</reference>
<dbReference type="Pfam" id="PF07687">
    <property type="entry name" value="M20_dimer"/>
    <property type="match status" value="1"/>
</dbReference>
<feature type="domain" description="Peptidase M20 dimerisation" evidence="3">
    <location>
        <begin position="183"/>
        <end position="275"/>
    </location>
</feature>
<dbReference type="SUPFAM" id="SSF53187">
    <property type="entry name" value="Zn-dependent exopeptidases"/>
    <property type="match status" value="1"/>
</dbReference>
<keyword evidence="2" id="KW-0464">Manganese</keyword>
<dbReference type="PANTHER" id="PTHR11014:SF63">
    <property type="entry name" value="METALLOPEPTIDASE, PUTATIVE (AFU_ORTHOLOGUE AFUA_6G09600)-RELATED"/>
    <property type="match status" value="1"/>
</dbReference>
<dbReference type="PIRSF" id="PIRSF005962">
    <property type="entry name" value="Pept_M20D_amidohydro"/>
    <property type="match status" value="1"/>
</dbReference>
<dbReference type="EMBL" id="VCIW01000017">
    <property type="protein sequence ID" value="TLS50132.1"/>
    <property type="molecule type" value="Genomic_DNA"/>
</dbReference>
<dbReference type="OrthoDB" id="9776731at2"/>
<evidence type="ECO:0000259" key="3">
    <source>
        <dbReference type="Pfam" id="PF07687"/>
    </source>
</evidence>
<dbReference type="GO" id="GO:0046872">
    <property type="term" value="F:metal ion binding"/>
    <property type="evidence" value="ECO:0007669"/>
    <property type="project" value="UniProtKB-KW"/>
</dbReference>
<dbReference type="PANTHER" id="PTHR11014">
    <property type="entry name" value="PEPTIDASE M20 FAMILY MEMBER"/>
    <property type="match status" value="1"/>
</dbReference>